<dbReference type="InterPro" id="IPR001584">
    <property type="entry name" value="Integrase_cat-core"/>
</dbReference>
<dbReference type="EMBL" id="CAVLGL010000035">
    <property type="protein sequence ID" value="CAK1581759.1"/>
    <property type="molecule type" value="Genomic_DNA"/>
</dbReference>
<sequence length="730" mass="82106">MATSSNAVAKFNCPYCNNEHKISNCKEFAAVDYNTRHNFVQDNGLCFNCLGRNHSANTCRLFTRCRICKHKHHSLLHPKPITETQKAVLTKPDLSVEVKSVLSKIKTAQEKPESTTNITAHFSKKIVPNQILLATALVVAEARNGYAHLIRALLDQGSQASFVTESTVQLLGLRKIPSRSNISGVGCDKSSLSSKYIVMINIQSRIDPCFQIQVRAHVLGSITSLLPSEKLANVDWPELANITLADPQFYSPSKIDVLLGADVYSPRVIREGFLRYKRNSRFKPYLTSTELQESLDVCIKQCQLADLRDAKQKLKPLSPFLDDKGIMRVGGRIQNANLPTDTKHPIILPHKSHFTNLVIDEAHRKTLHGGPTLMLNHLRTKYWIISAKSLVKMHVRNCVVCVRQAAVTKNQFMGQLPFSRVTLARPFLHSGVDFAGPINVRMSKGRGNKSYKGYISLFVCMATKAIHLELISDLTSDAFIAGFKRFVARRGHVSEIWSDNGTNFVGASKELLKLFTAEQSSVALEIREWLSNNSVSWHFIPAHAPNFGGLWEAGVKAMKFHLKRVIGVSTMTYEELTTVLTQIEACLNSRPLSILPDNHSDPAPLTPGHFLVGEALVIVPERNYEHSNISTLRRWQLTQRMVQDFWRRWSKEYLVNCLQRYKWSKIIPEPEIGNIVLIKDDNLPPGRWLLGRVVAKHPGLDQITRVVTLKCGQSILKRPTSRLCILPVTQ</sequence>
<evidence type="ECO:0000259" key="1">
    <source>
        <dbReference type="PROSITE" id="PS50994"/>
    </source>
</evidence>
<dbReference type="Proteomes" id="UP001314205">
    <property type="component" value="Unassembled WGS sequence"/>
</dbReference>
<dbReference type="InterPro" id="IPR036397">
    <property type="entry name" value="RNaseH_sf"/>
</dbReference>
<organism evidence="2 3">
    <name type="scientific">Parnassius mnemosyne</name>
    <name type="common">clouded apollo</name>
    <dbReference type="NCBI Taxonomy" id="213953"/>
    <lineage>
        <taxon>Eukaryota</taxon>
        <taxon>Metazoa</taxon>
        <taxon>Ecdysozoa</taxon>
        <taxon>Arthropoda</taxon>
        <taxon>Hexapoda</taxon>
        <taxon>Insecta</taxon>
        <taxon>Pterygota</taxon>
        <taxon>Neoptera</taxon>
        <taxon>Endopterygota</taxon>
        <taxon>Lepidoptera</taxon>
        <taxon>Glossata</taxon>
        <taxon>Ditrysia</taxon>
        <taxon>Papilionoidea</taxon>
        <taxon>Papilionidae</taxon>
        <taxon>Parnassiinae</taxon>
        <taxon>Parnassini</taxon>
        <taxon>Parnassius</taxon>
        <taxon>Driopa</taxon>
    </lineage>
</organism>
<dbReference type="PANTHER" id="PTHR47331">
    <property type="entry name" value="PHD-TYPE DOMAIN-CONTAINING PROTEIN"/>
    <property type="match status" value="1"/>
</dbReference>
<dbReference type="InterPro" id="IPR040676">
    <property type="entry name" value="DUF5641"/>
</dbReference>
<comment type="caution">
    <text evidence="2">The sequence shown here is derived from an EMBL/GenBank/DDBJ whole genome shotgun (WGS) entry which is preliminary data.</text>
</comment>
<dbReference type="InterPro" id="IPR041588">
    <property type="entry name" value="Integrase_H2C2"/>
</dbReference>
<evidence type="ECO:0000313" key="3">
    <source>
        <dbReference type="Proteomes" id="UP001314205"/>
    </source>
</evidence>
<dbReference type="SUPFAM" id="SSF53098">
    <property type="entry name" value="Ribonuclease H-like"/>
    <property type="match status" value="1"/>
</dbReference>
<dbReference type="Pfam" id="PF18701">
    <property type="entry name" value="DUF5641"/>
    <property type="match status" value="1"/>
</dbReference>
<dbReference type="Gene3D" id="1.10.340.70">
    <property type="match status" value="1"/>
</dbReference>
<reference evidence="2 3" key="1">
    <citation type="submission" date="2023-11" db="EMBL/GenBank/DDBJ databases">
        <authorList>
            <person name="Hedman E."/>
            <person name="Englund M."/>
            <person name="Stromberg M."/>
            <person name="Nyberg Akerstrom W."/>
            <person name="Nylinder S."/>
            <person name="Jareborg N."/>
            <person name="Kallberg Y."/>
            <person name="Kronander E."/>
        </authorList>
    </citation>
    <scope>NUCLEOTIDE SEQUENCE [LARGE SCALE GENOMIC DNA]</scope>
</reference>
<dbReference type="AlphaFoldDB" id="A0AAV1KGS5"/>
<dbReference type="Gene3D" id="3.30.420.10">
    <property type="entry name" value="Ribonuclease H-like superfamily/Ribonuclease H"/>
    <property type="match status" value="1"/>
</dbReference>
<feature type="domain" description="Integrase catalytic" evidence="1">
    <location>
        <begin position="422"/>
        <end position="615"/>
    </location>
</feature>
<dbReference type="GO" id="GO:0003676">
    <property type="term" value="F:nucleic acid binding"/>
    <property type="evidence" value="ECO:0007669"/>
    <property type="project" value="InterPro"/>
</dbReference>
<dbReference type="GO" id="GO:0015074">
    <property type="term" value="P:DNA integration"/>
    <property type="evidence" value="ECO:0007669"/>
    <property type="project" value="InterPro"/>
</dbReference>
<dbReference type="PROSITE" id="PS50994">
    <property type="entry name" value="INTEGRASE"/>
    <property type="match status" value="1"/>
</dbReference>
<name>A0AAV1KGS5_9NEOP</name>
<dbReference type="InterPro" id="IPR012337">
    <property type="entry name" value="RNaseH-like_sf"/>
</dbReference>
<dbReference type="Pfam" id="PF17921">
    <property type="entry name" value="Integrase_H2C2"/>
    <property type="match status" value="1"/>
</dbReference>
<accession>A0AAV1KGS5</accession>
<protein>
    <recommendedName>
        <fullName evidence="1">Integrase catalytic domain-containing protein</fullName>
    </recommendedName>
</protein>
<gene>
    <name evidence="2" type="ORF">PARMNEM_LOCUS3386</name>
</gene>
<proteinExistence type="predicted"/>
<evidence type="ECO:0000313" key="2">
    <source>
        <dbReference type="EMBL" id="CAK1581759.1"/>
    </source>
</evidence>
<keyword evidence="3" id="KW-1185">Reference proteome</keyword>